<dbReference type="PANTHER" id="PTHR23407">
    <property type="entry name" value="ATPASE INHIBITOR/5-FORMYLTETRAHYDROFOLATE CYCLO-LIGASE"/>
    <property type="match status" value="1"/>
</dbReference>
<evidence type="ECO:0000313" key="2">
    <source>
        <dbReference type="EMBL" id="QGZ93922.1"/>
    </source>
</evidence>
<dbReference type="SUPFAM" id="SSF100950">
    <property type="entry name" value="NagB/RpiA/CoA transferase-like"/>
    <property type="match status" value="1"/>
</dbReference>
<dbReference type="NCBIfam" id="TIGR02727">
    <property type="entry name" value="MTHFS_bact"/>
    <property type="match status" value="1"/>
</dbReference>
<keyword evidence="1" id="KW-0460">Magnesium</keyword>
<name>A0A6I6MQS0_9CAUL</name>
<accession>A0A6I6MQS0</accession>
<dbReference type="Proteomes" id="UP000431269">
    <property type="component" value="Chromosome"/>
</dbReference>
<keyword evidence="3" id="KW-1185">Reference proteome</keyword>
<organism evidence="2 3">
    <name type="scientific">Terricaulis silvestris</name>
    <dbReference type="NCBI Taxonomy" id="2686094"/>
    <lineage>
        <taxon>Bacteria</taxon>
        <taxon>Pseudomonadati</taxon>
        <taxon>Pseudomonadota</taxon>
        <taxon>Alphaproteobacteria</taxon>
        <taxon>Caulobacterales</taxon>
        <taxon>Caulobacteraceae</taxon>
        <taxon>Terricaulis</taxon>
    </lineage>
</organism>
<dbReference type="AlphaFoldDB" id="A0A6I6MQS0"/>
<dbReference type="GO" id="GO:0046872">
    <property type="term" value="F:metal ion binding"/>
    <property type="evidence" value="ECO:0007669"/>
    <property type="project" value="UniProtKB-KW"/>
</dbReference>
<dbReference type="EMBL" id="CP047045">
    <property type="protein sequence ID" value="QGZ93922.1"/>
    <property type="molecule type" value="Genomic_DNA"/>
</dbReference>
<dbReference type="RefSeq" id="WP_158764903.1">
    <property type="nucleotide sequence ID" value="NZ_CP047045.1"/>
</dbReference>
<dbReference type="InterPro" id="IPR037171">
    <property type="entry name" value="NagB/RpiA_transferase-like"/>
</dbReference>
<dbReference type="PANTHER" id="PTHR23407:SF11">
    <property type="entry name" value="CHROMOSOME UNDETERMINED SCAFFOLD_24, WHOLE GENOME SHOTGUN SEQUENCE"/>
    <property type="match status" value="1"/>
</dbReference>
<dbReference type="GO" id="GO:0009396">
    <property type="term" value="P:folic acid-containing compound biosynthetic process"/>
    <property type="evidence" value="ECO:0007669"/>
    <property type="project" value="TreeGrafter"/>
</dbReference>
<dbReference type="GO" id="GO:0005524">
    <property type="term" value="F:ATP binding"/>
    <property type="evidence" value="ECO:0007669"/>
    <property type="project" value="UniProtKB-KW"/>
</dbReference>
<dbReference type="InterPro" id="IPR024185">
    <property type="entry name" value="FTHF_cligase-like_sf"/>
</dbReference>
<gene>
    <name evidence="2" type="ORF">DSM104635_00737</name>
</gene>
<keyword evidence="2" id="KW-0436">Ligase</keyword>
<evidence type="ECO:0000313" key="3">
    <source>
        <dbReference type="Proteomes" id="UP000431269"/>
    </source>
</evidence>
<dbReference type="GO" id="GO:0030272">
    <property type="term" value="F:5-formyltetrahydrofolate cyclo-ligase activity"/>
    <property type="evidence" value="ECO:0007669"/>
    <property type="project" value="UniProtKB-EC"/>
</dbReference>
<dbReference type="InterPro" id="IPR002698">
    <property type="entry name" value="FTHF_cligase"/>
</dbReference>
<dbReference type="EC" id="6.3.3.2" evidence="1"/>
<evidence type="ECO:0000256" key="1">
    <source>
        <dbReference type="RuleBase" id="RU361279"/>
    </source>
</evidence>
<reference evidence="3" key="1">
    <citation type="submission" date="2019-12" db="EMBL/GenBank/DDBJ databases">
        <title>Complete genome of Terracaulis silvestris 0127_4.</title>
        <authorList>
            <person name="Vieira S."/>
            <person name="Riedel T."/>
            <person name="Sproer C."/>
            <person name="Pascual J."/>
            <person name="Boedeker C."/>
            <person name="Overmann J."/>
        </authorList>
    </citation>
    <scope>NUCLEOTIDE SEQUENCE [LARGE SCALE GENOMIC DNA]</scope>
    <source>
        <strain evidence="3">0127_4</strain>
    </source>
</reference>
<proteinExistence type="inferred from homology"/>
<comment type="cofactor">
    <cofactor evidence="1">
        <name>Mg(2+)</name>
        <dbReference type="ChEBI" id="CHEBI:18420"/>
    </cofactor>
</comment>
<keyword evidence="1" id="KW-0547">Nucleotide-binding</keyword>
<protein>
    <recommendedName>
        <fullName evidence="1">5-formyltetrahydrofolate cyclo-ligase</fullName>
        <ecNumber evidence="1">6.3.3.2</ecNumber>
    </recommendedName>
</protein>
<comment type="catalytic activity">
    <reaction evidence="1">
        <text>(6S)-5-formyl-5,6,7,8-tetrahydrofolate + ATP = (6R)-5,10-methenyltetrahydrofolate + ADP + phosphate</text>
        <dbReference type="Rhea" id="RHEA:10488"/>
        <dbReference type="ChEBI" id="CHEBI:30616"/>
        <dbReference type="ChEBI" id="CHEBI:43474"/>
        <dbReference type="ChEBI" id="CHEBI:57455"/>
        <dbReference type="ChEBI" id="CHEBI:57457"/>
        <dbReference type="ChEBI" id="CHEBI:456216"/>
        <dbReference type="EC" id="6.3.3.2"/>
    </reaction>
</comment>
<keyword evidence="1" id="KW-0067">ATP-binding</keyword>
<keyword evidence="1" id="KW-0479">Metal-binding</keyword>
<sequence>MTPTDLESQKADARMLMRKERQSVEPGDAPLRLIEHFPLELAKLSPVAGYWPVGGEIDGRPLLAALAKAGRTIALPRMESRAGPARFMAWIGEPLTADAFGVPSPPATGADLAPRLILVPLLAFDRTGRRLGQGGGHYDRIISLYRAHGVIAAGLAYAEQEMGVVPTGQHDAHLDWVITPKEAIKCARGEDLRGRR</sequence>
<dbReference type="Gene3D" id="3.40.50.10420">
    <property type="entry name" value="NagB/RpiA/CoA transferase-like"/>
    <property type="match status" value="1"/>
</dbReference>
<comment type="similarity">
    <text evidence="1">Belongs to the 5-formyltetrahydrofolate cyclo-ligase family.</text>
</comment>
<dbReference type="GO" id="GO:0035999">
    <property type="term" value="P:tetrahydrofolate interconversion"/>
    <property type="evidence" value="ECO:0007669"/>
    <property type="project" value="TreeGrafter"/>
</dbReference>
<dbReference type="KEGG" id="tsv:DSM104635_00737"/>
<dbReference type="Pfam" id="PF01812">
    <property type="entry name" value="5-FTHF_cyc-lig"/>
    <property type="match status" value="1"/>
</dbReference>